<sequence length="536" mass="61275">MNLQDQGVIDNVCSRHMSWNMSYLTDYEEIDGGYVMKKFSLLSISSAASYNKTDELMLLAILNTVRDLQLEDAEGIGCLPNVAIFEQLTLIGSTMASAIICLATNQKFNFSKYIFESMVKNLNNVNKFVMYPRKPRRKVTEVPQPSDPLEHVTDEAVNEEMDNSLVRAANTTSSLEAEQDSGVSTPQSDEDSLKLKELMELYAKMLFDVADDVRGEEVFVSQEVPLKEVSVVNEVNAISTATTTTTTTEEFTLAKALAELKASKPKIDADYLLAQRLQIEEQQELTDAKKATLFMQFLEKRRKFFPAKAAEEKRNKPPTQAQQRKIMCTYLKNIEVKKLKDLKKKSFDSIKKMFDRAFKRVNTFVDYKTELVVESSKEAEAEVTEGSSKRAGEVLEQENAKKQKIEDDKESTELKQCLEIILENRDDVTIDATPLSSKSPTIVDYKIYKEGKKSYFQIFRADGNSHMYLTFSKMLKIFDREDLEVLWRLVKARFKKIKPVDYMDKLLLHNLKTMFKHRITPPFSRQRSGAHIGVNS</sequence>
<protein>
    <submittedName>
        <fullName evidence="2">Synaptobrevin, longin-like domain protein</fullName>
    </submittedName>
</protein>
<reference evidence="2" key="1">
    <citation type="journal article" date="2019" name="Sci. Rep.">
        <title>Draft genome of Tanacetum cinerariifolium, the natural source of mosquito coil.</title>
        <authorList>
            <person name="Yamashiro T."/>
            <person name="Shiraishi A."/>
            <person name="Satake H."/>
            <person name="Nakayama K."/>
        </authorList>
    </citation>
    <scope>NUCLEOTIDE SEQUENCE</scope>
</reference>
<dbReference type="AlphaFoldDB" id="A0A6L2MWI2"/>
<dbReference type="EMBL" id="BKCJ010007541">
    <property type="protein sequence ID" value="GEU77769.1"/>
    <property type="molecule type" value="Genomic_DNA"/>
</dbReference>
<name>A0A6L2MWI2_TANCI</name>
<comment type="caution">
    <text evidence="2">The sequence shown here is derived from an EMBL/GenBank/DDBJ whole genome shotgun (WGS) entry which is preliminary data.</text>
</comment>
<gene>
    <name evidence="2" type="ORF">Tci_049747</name>
</gene>
<accession>A0A6L2MWI2</accession>
<feature type="region of interest" description="Disordered" evidence="1">
    <location>
        <begin position="171"/>
        <end position="190"/>
    </location>
</feature>
<evidence type="ECO:0000313" key="2">
    <source>
        <dbReference type="EMBL" id="GEU77769.1"/>
    </source>
</evidence>
<organism evidence="2">
    <name type="scientific">Tanacetum cinerariifolium</name>
    <name type="common">Dalmatian daisy</name>
    <name type="synonym">Chrysanthemum cinerariifolium</name>
    <dbReference type="NCBI Taxonomy" id="118510"/>
    <lineage>
        <taxon>Eukaryota</taxon>
        <taxon>Viridiplantae</taxon>
        <taxon>Streptophyta</taxon>
        <taxon>Embryophyta</taxon>
        <taxon>Tracheophyta</taxon>
        <taxon>Spermatophyta</taxon>
        <taxon>Magnoliopsida</taxon>
        <taxon>eudicotyledons</taxon>
        <taxon>Gunneridae</taxon>
        <taxon>Pentapetalae</taxon>
        <taxon>asterids</taxon>
        <taxon>campanulids</taxon>
        <taxon>Asterales</taxon>
        <taxon>Asteraceae</taxon>
        <taxon>Asteroideae</taxon>
        <taxon>Anthemideae</taxon>
        <taxon>Anthemidinae</taxon>
        <taxon>Tanacetum</taxon>
    </lineage>
</organism>
<evidence type="ECO:0000256" key="1">
    <source>
        <dbReference type="SAM" id="MobiDB-lite"/>
    </source>
</evidence>
<feature type="compositionally biased region" description="Polar residues" evidence="1">
    <location>
        <begin position="171"/>
        <end position="187"/>
    </location>
</feature>
<proteinExistence type="predicted"/>